<evidence type="ECO:0000256" key="5">
    <source>
        <dbReference type="ARBA" id="ARBA00023242"/>
    </source>
</evidence>
<comment type="subcellular location">
    <subcellularLocation>
        <location evidence="1">Nucleus</location>
    </subcellularLocation>
</comment>
<dbReference type="EMBL" id="AP024450">
    <property type="protein sequence ID" value="BCS29959.1"/>
    <property type="molecule type" value="Genomic_DNA"/>
</dbReference>
<evidence type="ECO:0000256" key="4">
    <source>
        <dbReference type="ARBA" id="ARBA00023163"/>
    </source>
</evidence>
<dbReference type="AlphaFoldDB" id="A0A7R7XYN2"/>
<dbReference type="SMART" id="SM00066">
    <property type="entry name" value="GAL4"/>
    <property type="match status" value="1"/>
</dbReference>
<accession>A0A7R7XYN2</accession>
<evidence type="ECO:0000256" key="1">
    <source>
        <dbReference type="ARBA" id="ARBA00004123"/>
    </source>
</evidence>
<dbReference type="Proteomes" id="UP000654913">
    <property type="component" value="Chromosome 8"/>
</dbReference>
<dbReference type="InterPro" id="IPR036864">
    <property type="entry name" value="Zn2-C6_fun-type_DNA-bd_sf"/>
</dbReference>
<gene>
    <name evidence="7" type="ORF">APUU_80262A</name>
</gene>
<keyword evidence="3" id="KW-0238">DNA-binding</keyword>
<evidence type="ECO:0000313" key="8">
    <source>
        <dbReference type="Proteomes" id="UP000654913"/>
    </source>
</evidence>
<dbReference type="GO" id="GO:0005634">
    <property type="term" value="C:nucleus"/>
    <property type="evidence" value="ECO:0007669"/>
    <property type="project" value="UniProtKB-SubCell"/>
</dbReference>
<evidence type="ECO:0000256" key="3">
    <source>
        <dbReference type="ARBA" id="ARBA00023125"/>
    </source>
</evidence>
<dbReference type="GeneID" id="64979956"/>
<dbReference type="GO" id="GO:0008270">
    <property type="term" value="F:zinc ion binding"/>
    <property type="evidence" value="ECO:0007669"/>
    <property type="project" value="InterPro"/>
</dbReference>
<dbReference type="KEGG" id="apuu:APUU_80262A"/>
<reference evidence="7" key="2">
    <citation type="submission" date="2021-02" db="EMBL/GenBank/DDBJ databases">
        <title>Aspergillus puulaauensis MK2 genome sequence.</title>
        <authorList>
            <person name="Futagami T."/>
            <person name="Mori K."/>
            <person name="Kadooka C."/>
            <person name="Tanaka T."/>
        </authorList>
    </citation>
    <scope>NUCLEOTIDE SEQUENCE</scope>
    <source>
        <strain evidence="7">MK2</strain>
    </source>
</reference>
<feature type="domain" description="Zn(2)-C6 fungal-type" evidence="6">
    <location>
        <begin position="10"/>
        <end position="40"/>
    </location>
</feature>
<name>A0A7R7XYN2_9EURO</name>
<dbReference type="PANTHER" id="PTHR37534:SF46">
    <property type="entry name" value="ZN(II)2CYS6 TRANSCRIPTION FACTOR (EUROFUNG)"/>
    <property type="match status" value="1"/>
</dbReference>
<dbReference type="InterPro" id="IPR001138">
    <property type="entry name" value="Zn2Cys6_DnaBD"/>
</dbReference>
<dbReference type="Pfam" id="PF00172">
    <property type="entry name" value="Zn_clus"/>
    <property type="match status" value="1"/>
</dbReference>
<dbReference type="PANTHER" id="PTHR37534">
    <property type="entry name" value="TRANSCRIPTIONAL ACTIVATOR PROTEIN UGA3"/>
    <property type="match status" value="1"/>
</dbReference>
<reference evidence="7" key="1">
    <citation type="submission" date="2021-01" db="EMBL/GenBank/DDBJ databases">
        <authorList>
            <consortium name="Aspergillus puulaauensis MK2 genome sequencing consortium"/>
            <person name="Kazuki M."/>
            <person name="Futagami T."/>
        </authorList>
    </citation>
    <scope>NUCLEOTIDE SEQUENCE</scope>
    <source>
        <strain evidence="7">MK2</strain>
    </source>
</reference>
<keyword evidence="5" id="KW-0539">Nucleus</keyword>
<dbReference type="RefSeq" id="XP_041562145.1">
    <property type="nucleotide sequence ID" value="XM_041696522.1"/>
</dbReference>
<dbReference type="InterPro" id="IPR021858">
    <property type="entry name" value="Fun_TF"/>
</dbReference>
<dbReference type="PROSITE" id="PS00463">
    <property type="entry name" value="ZN2_CY6_FUNGAL_1"/>
    <property type="match status" value="1"/>
</dbReference>
<evidence type="ECO:0000313" key="7">
    <source>
        <dbReference type="EMBL" id="BCS29959.1"/>
    </source>
</evidence>
<keyword evidence="8" id="KW-1185">Reference proteome</keyword>
<keyword evidence="2" id="KW-0805">Transcription regulation</keyword>
<sequence>MPARWRTKSGCLTCRMRRKKCDEGSPNCQSCCRNGLTCIWSPQETPVGRHCNAPSTLNNHTPTLKYPSPFDSPSRESLFQYFASTMIPQLLIPGTPLDTGNELIPLAAQYPCVRDSFLACATLFLSQSSGVPAPPQALTYYSDALRYTRRMIEESRVNGTEDWLLLQALLLCIFERAQSGPYCEAMSHLLGASRIMALKVRSSADQLTRTSPFQQMCAASLLYHAATTALLSPDISRLPEGTTWKQLQQFIEPSYTSLFAIPPTLCRLILEISRLARRTPLNDHDKQLASSLRDQLQPYLPLHLTPDETICSEEGHDHEAEEIKKAAQLYALSADILLLKATNPELTAKDNRVQTQVKQIMKVLQSDVQGLFWNQHYSWPFAILGCVVQRETEMLFLLGRLEKLWERSHWGDIQRTANFCRAILDSRRQNAQFAGSLRDPKSGAPGCPEPFDMLLYPDWLLQLTG</sequence>
<proteinExistence type="predicted"/>
<keyword evidence="4" id="KW-0804">Transcription</keyword>
<dbReference type="Gene3D" id="4.10.240.10">
    <property type="entry name" value="Zn(2)-C6 fungal-type DNA-binding domain"/>
    <property type="match status" value="1"/>
</dbReference>
<dbReference type="GO" id="GO:0000981">
    <property type="term" value="F:DNA-binding transcription factor activity, RNA polymerase II-specific"/>
    <property type="evidence" value="ECO:0007669"/>
    <property type="project" value="InterPro"/>
</dbReference>
<dbReference type="OrthoDB" id="1919336at2759"/>
<dbReference type="PROSITE" id="PS50048">
    <property type="entry name" value="ZN2_CY6_FUNGAL_2"/>
    <property type="match status" value="1"/>
</dbReference>
<dbReference type="SUPFAM" id="SSF57701">
    <property type="entry name" value="Zn2/Cys6 DNA-binding domain"/>
    <property type="match status" value="1"/>
</dbReference>
<organism evidence="7 8">
    <name type="scientific">Aspergillus puulaauensis</name>
    <dbReference type="NCBI Taxonomy" id="1220207"/>
    <lineage>
        <taxon>Eukaryota</taxon>
        <taxon>Fungi</taxon>
        <taxon>Dikarya</taxon>
        <taxon>Ascomycota</taxon>
        <taxon>Pezizomycotina</taxon>
        <taxon>Eurotiomycetes</taxon>
        <taxon>Eurotiomycetidae</taxon>
        <taxon>Eurotiales</taxon>
        <taxon>Aspergillaceae</taxon>
        <taxon>Aspergillus</taxon>
    </lineage>
</organism>
<protein>
    <recommendedName>
        <fullName evidence="6">Zn(2)-C6 fungal-type domain-containing protein</fullName>
    </recommendedName>
</protein>
<evidence type="ECO:0000256" key="2">
    <source>
        <dbReference type="ARBA" id="ARBA00023015"/>
    </source>
</evidence>
<dbReference type="GO" id="GO:0003677">
    <property type="term" value="F:DNA binding"/>
    <property type="evidence" value="ECO:0007669"/>
    <property type="project" value="UniProtKB-KW"/>
</dbReference>
<dbReference type="Pfam" id="PF11951">
    <property type="entry name" value="Fungal_trans_2"/>
    <property type="match status" value="1"/>
</dbReference>
<dbReference type="CDD" id="cd00067">
    <property type="entry name" value="GAL4"/>
    <property type="match status" value="1"/>
</dbReference>
<evidence type="ECO:0000259" key="6">
    <source>
        <dbReference type="PROSITE" id="PS50048"/>
    </source>
</evidence>